<evidence type="ECO:0000256" key="1">
    <source>
        <dbReference type="ARBA" id="ARBA00022691"/>
    </source>
</evidence>
<proteinExistence type="inferred from homology"/>
<comment type="catalytic activity">
    <reaction evidence="10">
        <text>S-adenosyl-L-methionine + H(+) = S-adenosyl 3-(methylsulfanyl)propylamine + CO2</text>
        <dbReference type="Rhea" id="RHEA:15981"/>
        <dbReference type="ChEBI" id="CHEBI:15378"/>
        <dbReference type="ChEBI" id="CHEBI:16526"/>
        <dbReference type="ChEBI" id="CHEBI:57443"/>
        <dbReference type="ChEBI" id="CHEBI:59789"/>
        <dbReference type="EC" id="4.1.1.50"/>
    </reaction>
</comment>
<keyword evidence="1 10" id="KW-0949">S-adenosyl-L-methionine</keyword>
<dbReference type="AlphaFoldDB" id="A0A6M3ZTL2"/>
<organism evidence="11 12">
    <name type="scientific">Herbaspirillum rubrisubalbicans Os34</name>
    <dbReference type="NCBI Taxonomy" id="1235827"/>
    <lineage>
        <taxon>Bacteria</taxon>
        <taxon>Pseudomonadati</taxon>
        <taxon>Pseudomonadota</taxon>
        <taxon>Betaproteobacteria</taxon>
        <taxon>Burkholderiales</taxon>
        <taxon>Oxalobacteraceae</taxon>
        <taxon>Herbaspirillum</taxon>
    </lineage>
</organism>
<evidence type="ECO:0000256" key="8">
    <source>
        <dbReference type="ARBA" id="ARBA00023270"/>
    </source>
</evidence>
<keyword evidence="8 10" id="KW-0704">Schiff base</keyword>
<dbReference type="NCBIfam" id="TIGR03330">
    <property type="entry name" value="SAM_DCase_Bsu"/>
    <property type="match status" value="1"/>
</dbReference>
<feature type="active site" description="Schiff-base intermediate with substrate; via pyruvic acid" evidence="10">
    <location>
        <position position="69"/>
    </location>
</feature>
<sequence length="133" mass="14154">MSVQDFPARGQHLLADLDGVAAAHLSDPVIIESLLRQAAASAGATVLQGHFHHFGPHLGVTGVLLLAESHLSIHTWPEAQFAALDIFLCGALQVEHALQTIVAGLQPAQVHRQLIERQVRPLPNRLAASCTGC</sequence>
<dbReference type="InterPro" id="IPR003826">
    <property type="entry name" value="AdoMetDC_fam_prok"/>
</dbReference>
<evidence type="ECO:0000256" key="4">
    <source>
        <dbReference type="ARBA" id="ARBA00023066"/>
    </source>
</evidence>
<keyword evidence="4 10" id="KW-0745">Spermidine biosynthesis</keyword>
<dbReference type="Pfam" id="PF02675">
    <property type="entry name" value="AdoMet_dc"/>
    <property type="match status" value="1"/>
</dbReference>
<evidence type="ECO:0000256" key="2">
    <source>
        <dbReference type="ARBA" id="ARBA00022793"/>
    </source>
</evidence>
<dbReference type="InterPro" id="IPR016067">
    <property type="entry name" value="S-AdoMet_deCO2ase_core"/>
</dbReference>
<feature type="chain" id="PRO_5027191922" description="S-adenosylmethionine decarboxylase alpha chain" evidence="10">
    <location>
        <begin position="69"/>
        <end position="133"/>
    </location>
</feature>
<dbReference type="EC" id="4.1.1.50" evidence="10"/>
<keyword evidence="3 10" id="KW-0068">Autocatalytic cleavage</keyword>
<evidence type="ECO:0000256" key="5">
    <source>
        <dbReference type="ARBA" id="ARBA00023115"/>
    </source>
</evidence>
<keyword evidence="5 10" id="KW-0620">Polyamine biosynthesis</keyword>
<feature type="modified residue" description="Pyruvic acid (Ser); by autocatalysis" evidence="10">
    <location>
        <position position="69"/>
    </location>
</feature>
<comment type="similarity">
    <text evidence="10">Belongs to the prokaryotic AdoMetDC family. Type 1 subfamily.</text>
</comment>
<gene>
    <name evidence="11" type="primary">speD</name>
    <name evidence="10" type="synonym">speH</name>
    <name evidence="11" type="ORF">C798_17075</name>
</gene>
<evidence type="ECO:0000313" key="11">
    <source>
        <dbReference type="EMBL" id="QJQ01886.1"/>
    </source>
</evidence>
<dbReference type="GO" id="GO:0005829">
    <property type="term" value="C:cytosol"/>
    <property type="evidence" value="ECO:0007669"/>
    <property type="project" value="TreeGrafter"/>
</dbReference>
<dbReference type="InterPro" id="IPR042284">
    <property type="entry name" value="AdoMetDC_N"/>
</dbReference>
<dbReference type="Gene3D" id="3.30.160.750">
    <property type="match status" value="1"/>
</dbReference>
<dbReference type="GO" id="GO:0008295">
    <property type="term" value="P:spermidine biosynthetic process"/>
    <property type="evidence" value="ECO:0007669"/>
    <property type="project" value="UniProtKB-UniRule"/>
</dbReference>
<dbReference type="HAMAP" id="MF_00464">
    <property type="entry name" value="AdoMetDC_1"/>
    <property type="match status" value="1"/>
</dbReference>
<comment type="function">
    <text evidence="10">Catalyzes the decarboxylation of S-adenosylmethionine to S-adenosylmethioninamine (dcAdoMet), the propylamine donor required for the synthesis of the polyamines spermine and spermidine from the diamine putrescine.</text>
</comment>
<feature type="site" description="Cleavage (non-hydrolytic); by autolysis" evidence="10">
    <location>
        <begin position="68"/>
        <end position="69"/>
    </location>
</feature>
<dbReference type="Gene3D" id="3.30.360.110">
    <property type="entry name" value="S-adenosylmethionine decarboxylase domain"/>
    <property type="match status" value="1"/>
</dbReference>
<dbReference type="InterPro" id="IPR017716">
    <property type="entry name" value="S-AdoMet_deCOase_pro-enz"/>
</dbReference>
<reference evidence="11 12" key="1">
    <citation type="journal article" date="2012" name="J. Bacteriol.">
        <title>Genome sequence of the pathogenic Herbaspirillum seropedicae strain Os34, isolated from rice roots.</title>
        <authorList>
            <person name="Ye W."/>
            <person name="Ye S."/>
            <person name="Liu J."/>
            <person name="Chang S."/>
            <person name="Chen M."/>
            <person name="Zhu B."/>
            <person name="Guo L."/>
            <person name="An Q."/>
        </authorList>
    </citation>
    <scope>NUCLEOTIDE SEQUENCE [LARGE SCALE GENOMIC DNA]</scope>
    <source>
        <strain evidence="11 12">Os34</strain>
    </source>
</reference>
<dbReference type="PANTHER" id="PTHR33866">
    <property type="entry name" value="S-ADENOSYLMETHIONINE DECARBOXYLASE PROENZYME"/>
    <property type="match status" value="1"/>
</dbReference>
<dbReference type="PANTHER" id="PTHR33866:SF2">
    <property type="entry name" value="S-ADENOSYLMETHIONINE DECARBOXYLASE PROENZYME"/>
    <property type="match status" value="1"/>
</dbReference>
<evidence type="ECO:0000256" key="9">
    <source>
        <dbReference type="ARBA" id="ARBA00023317"/>
    </source>
</evidence>
<keyword evidence="7 10" id="KW-0456">Lyase</keyword>
<dbReference type="UniPathway" id="UPA00331">
    <property type="reaction ID" value="UER00451"/>
</dbReference>
<comment type="cofactor">
    <cofactor evidence="10">
        <name>pyruvate</name>
        <dbReference type="ChEBI" id="CHEBI:15361"/>
    </cofactor>
    <text evidence="10">Binds 1 pyruvoyl group covalently per subunit.</text>
</comment>
<evidence type="ECO:0000256" key="7">
    <source>
        <dbReference type="ARBA" id="ARBA00023239"/>
    </source>
</evidence>
<keyword evidence="2 10" id="KW-0210">Decarboxylase</keyword>
<feature type="active site" description="Proton acceptor; for processing activity" evidence="10">
    <location>
        <position position="74"/>
    </location>
</feature>
<name>A0A6M3ZTL2_9BURK</name>
<dbReference type="Proteomes" id="UP000501648">
    <property type="component" value="Chromosome"/>
</dbReference>
<evidence type="ECO:0000256" key="3">
    <source>
        <dbReference type="ARBA" id="ARBA00022813"/>
    </source>
</evidence>
<dbReference type="RefSeq" id="WP_017451734.1">
    <property type="nucleotide sequence ID" value="NZ_CP008956.1"/>
</dbReference>
<evidence type="ECO:0000256" key="6">
    <source>
        <dbReference type="ARBA" id="ARBA00023145"/>
    </source>
</evidence>
<dbReference type="EMBL" id="CP008956">
    <property type="protein sequence ID" value="QJQ01886.1"/>
    <property type="molecule type" value="Genomic_DNA"/>
</dbReference>
<feature type="active site" description="Proton donor; for catalytic activity" evidence="10">
    <location>
        <position position="89"/>
    </location>
</feature>
<dbReference type="SUPFAM" id="SSF56276">
    <property type="entry name" value="S-adenosylmethionine decarboxylase"/>
    <property type="match status" value="1"/>
</dbReference>
<accession>A0A6M3ZTL2</accession>
<comment type="pathway">
    <text evidence="10">Amine and polyamine biosynthesis; S-adenosylmethioninamine biosynthesis; S-adenosylmethioninamine from S-adenosyl-L-methionine: step 1/1.</text>
</comment>
<dbReference type="GO" id="GO:0004014">
    <property type="term" value="F:adenosylmethionine decarboxylase activity"/>
    <property type="evidence" value="ECO:0007669"/>
    <property type="project" value="UniProtKB-UniRule"/>
</dbReference>
<dbReference type="InterPro" id="IPR042286">
    <property type="entry name" value="AdoMetDC_C"/>
</dbReference>
<comment type="subunit">
    <text evidence="10">Heterotetramer of two alpha and two beta chains arranged as a dimer of alpha/beta heterodimers.</text>
</comment>
<evidence type="ECO:0000256" key="10">
    <source>
        <dbReference type="HAMAP-Rule" id="MF_00464"/>
    </source>
</evidence>
<keyword evidence="6 10" id="KW-0865">Zymogen</keyword>
<protein>
    <recommendedName>
        <fullName evidence="10">S-adenosylmethionine decarboxylase proenzyme</fullName>
        <shortName evidence="10">AdoMetDC</shortName>
        <shortName evidence="10">SAMDC</shortName>
        <ecNumber evidence="10">4.1.1.50</ecNumber>
    </recommendedName>
    <component>
        <recommendedName>
            <fullName evidence="10">S-adenosylmethionine decarboxylase beta chain</fullName>
        </recommendedName>
    </component>
    <component>
        <recommendedName>
            <fullName evidence="10">S-adenosylmethionine decarboxylase alpha chain</fullName>
        </recommendedName>
    </component>
</protein>
<keyword evidence="9 10" id="KW-0670">Pyruvate</keyword>
<evidence type="ECO:0000313" key="12">
    <source>
        <dbReference type="Proteomes" id="UP000501648"/>
    </source>
</evidence>
<feature type="chain" id="PRO_5027191923" description="S-adenosylmethionine decarboxylase beta chain" evidence="10">
    <location>
        <begin position="1"/>
        <end position="68"/>
    </location>
</feature>
<comment type="PTM">
    <text evidence="10">Is synthesized initially as an inactive proenzyme. Formation of the active enzyme involves a self-maturation process in which the active site pyruvoyl group is generated from an internal serine residue via an autocatalytic post-translational modification. Two non-identical subunits are generated from the proenzyme in this reaction, and the pyruvate is formed at the N-terminus of the alpha chain, which is derived from the carboxyl end of the proenzyme. The post-translation cleavage follows an unusual pathway, termed non-hydrolytic serinolysis, in which the side chain hydroxyl group of the serine supplies its oxygen atom to form the C-terminus of the beta chain, while the remainder of the serine residue undergoes an oxidative deamination to produce ammonia and the pyruvoyl group blocking the N-terminus of the alpha chain.</text>
</comment>